<keyword evidence="7 9" id="KW-0496">Mitochondrion</keyword>
<comment type="function">
    <text evidence="9">Mediates the uptake of pyruvate into mitochondria.</text>
</comment>
<organism evidence="11 12">
    <name type="scientific">Sarocladium strictum</name>
    <name type="common">Black bundle disease fungus</name>
    <name type="synonym">Acremonium strictum</name>
    <dbReference type="NCBI Taxonomy" id="5046"/>
    <lineage>
        <taxon>Eukaryota</taxon>
        <taxon>Fungi</taxon>
        <taxon>Dikarya</taxon>
        <taxon>Ascomycota</taxon>
        <taxon>Pezizomycotina</taxon>
        <taxon>Sordariomycetes</taxon>
        <taxon>Hypocreomycetidae</taxon>
        <taxon>Hypocreales</taxon>
        <taxon>Sarocladiaceae</taxon>
        <taxon>Sarocladium</taxon>
    </lineage>
</organism>
<dbReference type="PANTHER" id="PTHR14154">
    <property type="entry name" value="UPF0041 BRAIN PROTEIN 44-RELATED"/>
    <property type="match status" value="1"/>
</dbReference>
<comment type="caution">
    <text evidence="9">Lacks conserved residue(s) required for the propagation of feature annotation.</text>
</comment>
<feature type="coiled-coil region" evidence="10">
    <location>
        <begin position="158"/>
        <end position="185"/>
    </location>
</feature>
<keyword evidence="4 9" id="KW-0812">Transmembrane</keyword>
<comment type="subcellular location">
    <subcellularLocation>
        <location evidence="1 9">Mitochondrion inner membrane</location>
        <topology evidence="1 9">Multi-pass membrane protein</topology>
    </subcellularLocation>
</comment>
<evidence type="ECO:0000256" key="2">
    <source>
        <dbReference type="ARBA" id="ARBA00006416"/>
    </source>
</evidence>
<evidence type="ECO:0000313" key="11">
    <source>
        <dbReference type="EMBL" id="KAK0387856.1"/>
    </source>
</evidence>
<evidence type="ECO:0000256" key="8">
    <source>
        <dbReference type="ARBA" id="ARBA00023136"/>
    </source>
</evidence>
<gene>
    <name evidence="11" type="ORF">NLU13_4101</name>
</gene>
<keyword evidence="10" id="KW-0175">Coiled coil</keyword>
<keyword evidence="12" id="KW-1185">Reference proteome</keyword>
<proteinExistence type="inferred from homology"/>
<protein>
    <recommendedName>
        <fullName evidence="9">Mitochondrial pyruvate carrier</fullName>
    </recommendedName>
</protein>
<comment type="caution">
    <text evidence="11">The sequence shown here is derived from an EMBL/GenBank/DDBJ whole genome shotgun (WGS) entry which is preliminary data.</text>
</comment>
<evidence type="ECO:0000256" key="9">
    <source>
        <dbReference type="RuleBase" id="RU363100"/>
    </source>
</evidence>
<comment type="similarity">
    <text evidence="2 9">Belongs to the mitochondrial pyruvate carrier (MPC) (TC 2.A.105) family.</text>
</comment>
<keyword evidence="5 9" id="KW-0999">Mitochondrion inner membrane</keyword>
<keyword evidence="6 9" id="KW-1133">Transmembrane helix</keyword>
<evidence type="ECO:0000256" key="10">
    <source>
        <dbReference type="SAM" id="Coils"/>
    </source>
</evidence>
<dbReference type="AlphaFoldDB" id="A0AA39L7W2"/>
<evidence type="ECO:0000256" key="4">
    <source>
        <dbReference type="ARBA" id="ARBA00022692"/>
    </source>
</evidence>
<evidence type="ECO:0000313" key="12">
    <source>
        <dbReference type="Proteomes" id="UP001175261"/>
    </source>
</evidence>
<dbReference type="EMBL" id="JAPDFR010000003">
    <property type="protein sequence ID" value="KAK0387856.1"/>
    <property type="molecule type" value="Genomic_DNA"/>
</dbReference>
<sequence>MSSAGSAMFRASRPVFRQGSIHAQARQAFRANRFGQRFGQGERRWQSGSGAADGAQQSWFKRMWESEVGIKTVHFWAPVMKWSLVLAGVSDFARPADKLSFTQNFALTCTGLIWTRWCFVIRPKNILLAAVNFFLAIVGIVQLTRIGLYQSSQKKSAGEVLESAKEDVKETVAEAKAEVKEAVKN</sequence>
<evidence type="ECO:0000256" key="6">
    <source>
        <dbReference type="ARBA" id="ARBA00022989"/>
    </source>
</evidence>
<evidence type="ECO:0000256" key="1">
    <source>
        <dbReference type="ARBA" id="ARBA00004448"/>
    </source>
</evidence>
<evidence type="ECO:0000256" key="5">
    <source>
        <dbReference type="ARBA" id="ARBA00022792"/>
    </source>
</evidence>
<reference evidence="11" key="1">
    <citation type="submission" date="2022-10" db="EMBL/GenBank/DDBJ databases">
        <title>Determination and structural analysis of whole genome sequence of Sarocladium strictum F4-1.</title>
        <authorList>
            <person name="Hu L."/>
            <person name="Jiang Y."/>
        </authorList>
    </citation>
    <scope>NUCLEOTIDE SEQUENCE</scope>
    <source>
        <strain evidence="11">F4-1</strain>
    </source>
</reference>
<keyword evidence="3 9" id="KW-0813">Transport</keyword>
<accession>A0AA39L7W2</accession>
<dbReference type="Proteomes" id="UP001175261">
    <property type="component" value="Unassembled WGS sequence"/>
</dbReference>
<dbReference type="GO" id="GO:0005743">
    <property type="term" value="C:mitochondrial inner membrane"/>
    <property type="evidence" value="ECO:0007669"/>
    <property type="project" value="UniProtKB-SubCell"/>
</dbReference>
<evidence type="ECO:0000256" key="7">
    <source>
        <dbReference type="ARBA" id="ARBA00023128"/>
    </source>
</evidence>
<keyword evidence="8 9" id="KW-0472">Membrane</keyword>
<dbReference type="InterPro" id="IPR005336">
    <property type="entry name" value="MPC"/>
</dbReference>
<feature type="transmembrane region" description="Helical" evidence="9">
    <location>
        <begin position="126"/>
        <end position="148"/>
    </location>
</feature>
<name>A0AA39L7W2_SARSR</name>
<dbReference type="GO" id="GO:0006850">
    <property type="term" value="P:pyruvate import into mitochondria"/>
    <property type="evidence" value="ECO:0007669"/>
    <property type="project" value="InterPro"/>
</dbReference>
<dbReference type="Pfam" id="PF03650">
    <property type="entry name" value="MPC"/>
    <property type="match status" value="1"/>
</dbReference>
<evidence type="ECO:0000256" key="3">
    <source>
        <dbReference type="ARBA" id="ARBA00022448"/>
    </source>
</evidence>